<evidence type="ECO:0000313" key="9">
    <source>
        <dbReference type="EMBL" id="SFG18981.1"/>
    </source>
</evidence>
<dbReference type="Proteomes" id="UP000199052">
    <property type="component" value="Unassembled WGS sequence"/>
</dbReference>
<dbReference type="STRING" id="504797.SAMN05421678_104260"/>
<evidence type="ECO:0000313" key="8">
    <source>
        <dbReference type="EMBL" id="NYH83492.1"/>
    </source>
</evidence>
<evidence type="ECO:0000256" key="5">
    <source>
        <dbReference type="ARBA" id="ARBA00023136"/>
    </source>
</evidence>
<evidence type="ECO:0000256" key="7">
    <source>
        <dbReference type="SAM" id="MobiDB-lite"/>
    </source>
</evidence>
<keyword evidence="2" id="KW-1003">Cell membrane</keyword>
<protein>
    <submittedName>
        <fullName evidence="9">KDO2-lipid IV(A) lauroyltransferase</fullName>
        <ecNumber evidence="8">2.3.1.241</ecNumber>
    </submittedName>
</protein>
<dbReference type="Pfam" id="PF03279">
    <property type="entry name" value="Lip_A_acyltrans"/>
    <property type="match status" value="1"/>
</dbReference>
<dbReference type="CDD" id="cd07984">
    <property type="entry name" value="LPLAT_LABLAT-like"/>
    <property type="match status" value="1"/>
</dbReference>
<dbReference type="Proteomes" id="UP000533017">
    <property type="component" value="Unassembled WGS sequence"/>
</dbReference>
<keyword evidence="4 9" id="KW-0808">Transferase</keyword>
<keyword evidence="11" id="KW-1185">Reference proteome</keyword>
<name>A0A1I2Q016_9ACTN</name>
<reference evidence="8 11" key="2">
    <citation type="submission" date="2020-07" db="EMBL/GenBank/DDBJ databases">
        <title>Sequencing the genomes of 1000 actinobacteria strains.</title>
        <authorList>
            <person name="Klenk H.-P."/>
        </authorList>
    </citation>
    <scope>NUCLEOTIDE SEQUENCE [LARGE SCALE GENOMIC DNA]</scope>
    <source>
        <strain evidence="8 11">DSM 45117</strain>
    </source>
</reference>
<dbReference type="EC" id="2.3.1.241" evidence="8"/>
<evidence type="ECO:0000313" key="10">
    <source>
        <dbReference type="Proteomes" id="UP000199052"/>
    </source>
</evidence>
<keyword evidence="6 8" id="KW-0012">Acyltransferase</keyword>
<feature type="compositionally biased region" description="Basic and acidic residues" evidence="7">
    <location>
        <begin position="8"/>
        <end position="23"/>
    </location>
</feature>
<evidence type="ECO:0000256" key="2">
    <source>
        <dbReference type="ARBA" id="ARBA00022475"/>
    </source>
</evidence>
<comment type="subcellular location">
    <subcellularLocation>
        <location evidence="1">Cell inner membrane</location>
    </subcellularLocation>
</comment>
<keyword evidence="3" id="KW-0997">Cell inner membrane</keyword>
<accession>A0A1I2Q016</accession>
<sequence>MIAAGRPAAEEPGRDRPHTDSHPTEQSPPDHSSTDHRHTERLTLPVRLKYAASYRAYAVGWKVLRLLPAPAAYGLLRLGADLVWRRRLKGVRRLERNLARVRPDATPEELRRLSRAGMRSYFRYWCEAFRLPDLGPDDIKGAVVTHGEDAFWAAIRSGKGVVAPLPHMGNWDFAGAWAAANGAPVTTVAERVRPERLYDRFVAYRAALGMQVLAATGGPDPMRVLADRLREGGLVCLVADRDLSARGVEVDFFGERTRMPAGPAALALRTGATLLPVTLWYDGPTMHVRFHPAVAKPPGSRQAIRDLTQQVADAFAAGIAEHPQDWHMLQRLWISDLEPARRADLDRRR</sequence>
<dbReference type="PANTHER" id="PTHR30606:SF10">
    <property type="entry name" value="PHOSPHATIDYLINOSITOL MANNOSIDE ACYLTRANSFERASE"/>
    <property type="match status" value="1"/>
</dbReference>
<evidence type="ECO:0000256" key="4">
    <source>
        <dbReference type="ARBA" id="ARBA00022679"/>
    </source>
</evidence>
<dbReference type="NCBIfam" id="NF005919">
    <property type="entry name" value="PRK07920.1"/>
    <property type="match status" value="1"/>
</dbReference>
<reference evidence="9 10" key="1">
    <citation type="submission" date="2016-10" db="EMBL/GenBank/DDBJ databases">
        <authorList>
            <person name="de Groot N.N."/>
        </authorList>
    </citation>
    <scope>NUCLEOTIDE SEQUENCE [LARGE SCALE GENOMIC DNA]</scope>
    <source>
        <strain evidence="9 10">CPCC 202808</strain>
    </source>
</reference>
<dbReference type="InterPro" id="IPR004960">
    <property type="entry name" value="LipA_acyltrans"/>
</dbReference>
<dbReference type="EMBL" id="FOOI01000004">
    <property type="protein sequence ID" value="SFG18981.1"/>
    <property type="molecule type" value="Genomic_DNA"/>
</dbReference>
<organism evidence="9 10">
    <name type="scientific">Actinopolymorpha cephalotaxi</name>
    <dbReference type="NCBI Taxonomy" id="504797"/>
    <lineage>
        <taxon>Bacteria</taxon>
        <taxon>Bacillati</taxon>
        <taxon>Actinomycetota</taxon>
        <taxon>Actinomycetes</taxon>
        <taxon>Propionibacteriales</taxon>
        <taxon>Actinopolymorphaceae</taxon>
        <taxon>Actinopolymorpha</taxon>
    </lineage>
</organism>
<proteinExistence type="predicted"/>
<dbReference type="GO" id="GO:0005886">
    <property type="term" value="C:plasma membrane"/>
    <property type="evidence" value="ECO:0007669"/>
    <property type="project" value="UniProtKB-SubCell"/>
</dbReference>
<dbReference type="AlphaFoldDB" id="A0A1I2Q016"/>
<dbReference type="GO" id="GO:0009247">
    <property type="term" value="P:glycolipid biosynthetic process"/>
    <property type="evidence" value="ECO:0007669"/>
    <property type="project" value="UniProtKB-ARBA"/>
</dbReference>
<dbReference type="GO" id="GO:0008913">
    <property type="term" value="F:Kdo2-lipid IVA acyltransferase activity"/>
    <property type="evidence" value="ECO:0007669"/>
    <property type="project" value="UniProtKB-EC"/>
</dbReference>
<gene>
    <name evidence="8" type="ORF">FHR37_002343</name>
    <name evidence="9" type="ORF">SAMN05421678_104260</name>
</gene>
<dbReference type="PANTHER" id="PTHR30606">
    <property type="entry name" value="LIPID A BIOSYNTHESIS LAUROYL ACYLTRANSFERASE"/>
    <property type="match status" value="1"/>
</dbReference>
<dbReference type="EMBL" id="JACBZA010000001">
    <property type="protein sequence ID" value="NYH83492.1"/>
    <property type="molecule type" value="Genomic_DNA"/>
</dbReference>
<evidence type="ECO:0000256" key="1">
    <source>
        <dbReference type="ARBA" id="ARBA00004533"/>
    </source>
</evidence>
<feature type="region of interest" description="Disordered" evidence="7">
    <location>
        <begin position="1"/>
        <end position="40"/>
    </location>
</feature>
<keyword evidence="5" id="KW-0472">Membrane</keyword>
<evidence type="ECO:0000313" key="11">
    <source>
        <dbReference type="Proteomes" id="UP000533017"/>
    </source>
</evidence>
<dbReference type="RefSeq" id="WP_237768698.1">
    <property type="nucleotide sequence ID" value="NZ_FOOI01000004.1"/>
</dbReference>
<evidence type="ECO:0000256" key="3">
    <source>
        <dbReference type="ARBA" id="ARBA00022519"/>
    </source>
</evidence>
<evidence type="ECO:0000256" key="6">
    <source>
        <dbReference type="ARBA" id="ARBA00023315"/>
    </source>
</evidence>